<organism evidence="1 2">
    <name type="scientific">Trifolium pratense</name>
    <name type="common">Red clover</name>
    <dbReference type="NCBI Taxonomy" id="57577"/>
    <lineage>
        <taxon>Eukaryota</taxon>
        <taxon>Viridiplantae</taxon>
        <taxon>Streptophyta</taxon>
        <taxon>Embryophyta</taxon>
        <taxon>Tracheophyta</taxon>
        <taxon>Spermatophyta</taxon>
        <taxon>Magnoliopsida</taxon>
        <taxon>eudicotyledons</taxon>
        <taxon>Gunneridae</taxon>
        <taxon>Pentapetalae</taxon>
        <taxon>rosids</taxon>
        <taxon>fabids</taxon>
        <taxon>Fabales</taxon>
        <taxon>Fabaceae</taxon>
        <taxon>Papilionoideae</taxon>
        <taxon>50 kb inversion clade</taxon>
        <taxon>NPAAA clade</taxon>
        <taxon>Hologalegina</taxon>
        <taxon>IRL clade</taxon>
        <taxon>Trifolieae</taxon>
        <taxon>Trifolium</taxon>
    </lineage>
</organism>
<gene>
    <name evidence="1" type="ORF">MILVUS5_LOCUS36574</name>
</gene>
<sequence length="259" mass="30378">MNSAFKTTLTHSNPNRLSSTLRFFHSTPPLERKRRGFWNSRNNNYSRRFRKMQSKQSLLRNINEYAEFMFQNWKEGIDEDDPSSSRDTSWFKKQYSHKDTRRDNNGNQGKYRYRRNHEFCEDDIDVENILRSAFGGSRGFYWSFINEENPQWERSGNFSNFGKSWKWRHQSDKGYGSSNGSESESESECLRSNSVSDRLALGLNASGPLKLEDVKIAYRTCALKWHPDRHQGSSKVIAEEKFKRCSAAYQSLCDKLAVN</sequence>
<dbReference type="Proteomes" id="UP001177021">
    <property type="component" value="Unassembled WGS sequence"/>
</dbReference>
<name>A0ACB0LX27_TRIPR</name>
<protein>
    <submittedName>
        <fullName evidence="1">Uncharacterized protein</fullName>
    </submittedName>
</protein>
<evidence type="ECO:0000313" key="1">
    <source>
        <dbReference type="EMBL" id="CAJ2673040.1"/>
    </source>
</evidence>
<proteinExistence type="predicted"/>
<keyword evidence="2" id="KW-1185">Reference proteome</keyword>
<comment type="caution">
    <text evidence="1">The sequence shown here is derived from an EMBL/GenBank/DDBJ whole genome shotgun (WGS) entry which is preliminary data.</text>
</comment>
<reference evidence="1" key="1">
    <citation type="submission" date="2023-10" db="EMBL/GenBank/DDBJ databases">
        <authorList>
            <person name="Rodriguez Cubillos JULIANA M."/>
            <person name="De Vega J."/>
        </authorList>
    </citation>
    <scope>NUCLEOTIDE SEQUENCE</scope>
</reference>
<dbReference type="EMBL" id="CASHSV030000716">
    <property type="protein sequence ID" value="CAJ2673040.1"/>
    <property type="molecule type" value="Genomic_DNA"/>
</dbReference>
<evidence type="ECO:0000313" key="2">
    <source>
        <dbReference type="Proteomes" id="UP001177021"/>
    </source>
</evidence>
<accession>A0ACB0LX27</accession>